<keyword evidence="6" id="KW-0508">mRNA splicing</keyword>
<keyword evidence="8" id="KW-0687">Ribonucleoprotein</keyword>
<evidence type="ECO:0000256" key="1">
    <source>
        <dbReference type="ARBA" id="ARBA00004123"/>
    </source>
</evidence>
<dbReference type="GO" id="GO:0046540">
    <property type="term" value="C:U4/U6 x U5 tri-snRNP complex"/>
    <property type="evidence" value="ECO:0007669"/>
    <property type="project" value="TreeGrafter"/>
</dbReference>
<dbReference type="PANTHER" id="PTHR13829:SF2">
    <property type="entry name" value="U6 SNRNA-ASSOCIATED SM-LIKE PROTEIN LSM2"/>
    <property type="match status" value="1"/>
</dbReference>
<dbReference type="GO" id="GO:0000398">
    <property type="term" value="P:mRNA splicing, via spliceosome"/>
    <property type="evidence" value="ECO:0007669"/>
    <property type="project" value="TreeGrafter"/>
</dbReference>
<keyword evidence="4" id="KW-0747">Spliceosome</keyword>
<evidence type="ECO:0000313" key="10">
    <source>
        <dbReference type="EMBL" id="KER30112.1"/>
    </source>
</evidence>
<dbReference type="CTD" id="20317565"/>
<evidence type="ECO:0000256" key="5">
    <source>
        <dbReference type="ARBA" id="ARBA00022884"/>
    </source>
</evidence>
<dbReference type="Pfam" id="PF01423">
    <property type="entry name" value="LSM"/>
    <property type="match status" value="1"/>
</dbReference>
<dbReference type="Proteomes" id="UP000054324">
    <property type="component" value="Unassembled WGS sequence"/>
</dbReference>
<feature type="domain" description="Sm" evidence="9">
    <location>
        <begin position="170"/>
        <end position="230"/>
    </location>
</feature>
<proteinExistence type="inferred from homology"/>
<reference evidence="10 11" key="1">
    <citation type="submission" date="2013-11" db="EMBL/GenBank/DDBJ databases">
        <title>Opisthorchis viverrini - life in the bile duct.</title>
        <authorList>
            <person name="Young N.D."/>
            <person name="Nagarajan N."/>
            <person name="Lin S.J."/>
            <person name="Korhonen P.K."/>
            <person name="Jex A.R."/>
            <person name="Hall R.S."/>
            <person name="Safavi-Hemami H."/>
            <person name="Kaewkong W."/>
            <person name="Bertrand D."/>
            <person name="Gao S."/>
            <person name="Seet Q."/>
            <person name="Wongkham S."/>
            <person name="Teh B.T."/>
            <person name="Wongkham C."/>
            <person name="Intapan P.M."/>
            <person name="Maleewong W."/>
            <person name="Yang X."/>
            <person name="Hu M."/>
            <person name="Wang Z."/>
            <person name="Hofmann A."/>
            <person name="Sternberg P.W."/>
            <person name="Tan P."/>
            <person name="Wang J."/>
            <person name="Gasser R.B."/>
        </authorList>
    </citation>
    <scope>NUCLEOTIDE SEQUENCE [LARGE SCALE GENOMIC DNA]</scope>
</reference>
<name>A0A074ZW48_OPIVI</name>
<organism evidence="10 11">
    <name type="scientific">Opisthorchis viverrini</name>
    <name type="common">Southeast Asian liver fluke</name>
    <dbReference type="NCBI Taxonomy" id="6198"/>
    <lineage>
        <taxon>Eukaryota</taxon>
        <taxon>Metazoa</taxon>
        <taxon>Spiralia</taxon>
        <taxon>Lophotrochozoa</taxon>
        <taxon>Platyhelminthes</taxon>
        <taxon>Trematoda</taxon>
        <taxon>Digenea</taxon>
        <taxon>Opisthorchiida</taxon>
        <taxon>Opisthorchiata</taxon>
        <taxon>Opisthorchiidae</taxon>
        <taxon>Opisthorchis</taxon>
    </lineage>
</organism>
<dbReference type="AlphaFoldDB" id="A0A074ZW48"/>
<dbReference type="InterPro" id="IPR001163">
    <property type="entry name" value="Sm_dom_euk/arc"/>
</dbReference>
<dbReference type="GO" id="GO:1990726">
    <property type="term" value="C:Lsm1-7-Pat1 complex"/>
    <property type="evidence" value="ECO:0007669"/>
    <property type="project" value="TreeGrafter"/>
</dbReference>
<evidence type="ECO:0000256" key="4">
    <source>
        <dbReference type="ARBA" id="ARBA00022728"/>
    </source>
</evidence>
<keyword evidence="11" id="KW-1185">Reference proteome</keyword>
<dbReference type="GO" id="GO:0071011">
    <property type="term" value="C:precatalytic spliceosome"/>
    <property type="evidence" value="ECO:0007669"/>
    <property type="project" value="TreeGrafter"/>
</dbReference>
<keyword evidence="7" id="KW-0539">Nucleus</keyword>
<dbReference type="Gene3D" id="2.30.30.100">
    <property type="match status" value="1"/>
</dbReference>
<comment type="subcellular location">
    <subcellularLocation>
        <location evidence="1">Nucleus</location>
    </subcellularLocation>
</comment>
<dbReference type="GO" id="GO:0000932">
    <property type="term" value="C:P-body"/>
    <property type="evidence" value="ECO:0007669"/>
    <property type="project" value="TreeGrafter"/>
</dbReference>
<evidence type="ECO:0000256" key="3">
    <source>
        <dbReference type="ARBA" id="ARBA00022664"/>
    </source>
</evidence>
<keyword evidence="5" id="KW-0694">RNA-binding</keyword>
<dbReference type="STRING" id="6198.A0A074ZW48"/>
<dbReference type="SMART" id="SM00651">
    <property type="entry name" value="Sm"/>
    <property type="match status" value="1"/>
</dbReference>
<dbReference type="SUPFAM" id="SSF50182">
    <property type="entry name" value="Sm-like ribonucleoproteins"/>
    <property type="match status" value="1"/>
</dbReference>
<evidence type="ECO:0000256" key="6">
    <source>
        <dbReference type="ARBA" id="ARBA00023187"/>
    </source>
</evidence>
<accession>A0A074ZW48</accession>
<evidence type="ECO:0000313" key="11">
    <source>
        <dbReference type="Proteomes" id="UP000054324"/>
    </source>
</evidence>
<dbReference type="GO" id="GO:0003723">
    <property type="term" value="F:RNA binding"/>
    <property type="evidence" value="ECO:0007669"/>
    <property type="project" value="UniProtKB-KW"/>
</dbReference>
<comment type="similarity">
    <text evidence="2">Belongs to the snRNP Sm proteins family.</text>
</comment>
<evidence type="ECO:0000259" key="9">
    <source>
        <dbReference type="SMART" id="SM00651"/>
    </source>
</evidence>
<dbReference type="RefSeq" id="XP_009166111.1">
    <property type="nucleotide sequence ID" value="XM_009167847.1"/>
</dbReference>
<evidence type="ECO:0000256" key="8">
    <source>
        <dbReference type="ARBA" id="ARBA00023274"/>
    </source>
</evidence>
<evidence type="ECO:0000256" key="2">
    <source>
        <dbReference type="ARBA" id="ARBA00006850"/>
    </source>
</evidence>
<keyword evidence="3" id="KW-0507">mRNA processing</keyword>
<dbReference type="OrthoDB" id="10256176at2759"/>
<dbReference type="CDD" id="cd01725">
    <property type="entry name" value="LSm2"/>
    <property type="match status" value="1"/>
</dbReference>
<sequence>MPTCAFASPATTTTSAFSSPQQGIHDVVELVFDGIGATVSWDVGVPDKQTLSTSFTDVARDDYQQVSSQSRMLPPGDSGRYQYLHIPLQQPLDHQRRGGIAQWLEREFTDRKVRGSNPTSAPRLPLFRLGQPGSIPALLIPSTKDDGTPAIVDHVDLHIKRTFWTVLFFSFFRTLVGKDVLIELKNDLCICGTLHSVDQYHNFRLTDISVTDPEKHPHMVCCSILLTFTYTSPSPVHMTICHMSWSKLLMPRGLEYLHVICVTEPMVFLRNSSDRLLIFADRCITLETQLL</sequence>
<dbReference type="InterPro" id="IPR016654">
    <property type="entry name" value="U6_snRNA_Lsm2"/>
</dbReference>
<gene>
    <name evidence="10" type="ORF">T265_03378</name>
</gene>
<dbReference type="KEGG" id="ovi:T265_03378"/>
<dbReference type="EMBL" id="KL596666">
    <property type="protein sequence ID" value="KER30112.1"/>
    <property type="molecule type" value="Genomic_DNA"/>
</dbReference>
<dbReference type="InterPro" id="IPR010920">
    <property type="entry name" value="LSM_dom_sf"/>
</dbReference>
<dbReference type="GeneID" id="20317565"/>
<protein>
    <recommendedName>
        <fullName evidence="9">Sm domain-containing protein</fullName>
    </recommendedName>
</protein>
<dbReference type="GO" id="GO:0005688">
    <property type="term" value="C:U6 snRNP"/>
    <property type="evidence" value="ECO:0007669"/>
    <property type="project" value="TreeGrafter"/>
</dbReference>
<evidence type="ECO:0000256" key="7">
    <source>
        <dbReference type="ARBA" id="ARBA00023242"/>
    </source>
</evidence>
<dbReference type="PANTHER" id="PTHR13829">
    <property type="entry name" value="SNRNP CORE PROTEIN FAMILY MEMBER"/>
    <property type="match status" value="1"/>
</dbReference>
<dbReference type="GO" id="GO:0071013">
    <property type="term" value="C:catalytic step 2 spliceosome"/>
    <property type="evidence" value="ECO:0007669"/>
    <property type="project" value="TreeGrafter"/>
</dbReference>